<dbReference type="RefSeq" id="WP_189268616.1">
    <property type="nucleotide sequence ID" value="NZ_BMML01000033.1"/>
</dbReference>
<keyword evidence="1" id="KW-0175">Coiled coil</keyword>
<name>A0A917XNJ8_9ACTN</name>
<evidence type="ECO:0000313" key="2">
    <source>
        <dbReference type="EMBL" id="GGN40790.1"/>
    </source>
</evidence>
<dbReference type="AlphaFoldDB" id="A0A917XNJ8"/>
<reference evidence="2" key="2">
    <citation type="submission" date="2020-09" db="EMBL/GenBank/DDBJ databases">
        <authorList>
            <person name="Sun Q."/>
            <person name="Zhou Y."/>
        </authorList>
    </citation>
    <scope>NUCLEOTIDE SEQUENCE</scope>
    <source>
        <strain evidence="2">CGMCC 4.7110</strain>
    </source>
</reference>
<dbReference type="EMBL" id="BMML01000033">
    <property type="protein sequence ID" value="GGN40790.1"/>
    <property type="molecule type" value="Genomic_DNA"/>
</dbReference>
<proteinExistence type="predicted"/>
<organism evidence="2 3">
    <name type="scientific">Streptomyces fuscichromogenes</name>
    <dbReference type="NCBI Taxonomy" id="1324013"/>
    <lineage>
        <taxon>Bacteria</taxon>
        <taxon>Bacillati</taxon>
        <taxon>Actinomycetota</taxon>
        <taxon>Actinomycetes</taxon>
        <taxon>Kitasatosporales</taxon>
        <taxon>Streptomycetaceae</taxon>
        <taxon>Streptomyces</taxon>
    </lineage>
</organism>
<evidence type="ECO:0000256" key="1">
    <source>
        <dbReference type="SAM" id="Coils"/>
    </source>
</evidence>
<dbReference type="Proteomes" id="UP000653411">
    <property type="component" value="Unassembled WGS sequence"/>
</dbReference>
<keyword evidence="3" id="KW-1185">Reference proteome</keyword>
<gene>
    <name evidence="2" type="ORF">GCM10011578_088440</name>
</gene>
<comment type="caution">
    <text evidence="2">The sequence shown here is derived from an EMBL/GenBank/DDBJ whole genome shotgun (WGS) entry which is preliminary data.</text>
</comment>
<protein>
    <submittedName>
        <fullName evidence="2">Uncharacterized protein</fullName>
    </submittedName>
</protein>
<accession>A0A917XNJ8</accession>
<feature type="coiled-coil region" evidence="1">
    <location>
        <begin position="5"/>
        <end position="46"/>
    </location>
</feature>
<reference evidence="2" key="1">
    <citation type="journal article" date="2014" name="Int. J. Syst. Evol. Microbiol.">
        <title>Complete genome sequence of Corynebacterium casei LMG S-19264T (=DSM 44701T), isolated from a smear-ripened cheese.</title>
        <authorList>
            <consortium name="US DOE Joint Genome Institute (JGI-PGF)"/>
            <person name="Walter F."/>
            <person name="Albersmeier A."/>
            <person name="Kalinowski J."/>
            <person name="Ruckert C."/>
        </authorList>
    </citation>
    <scope>NUCLEOTIDE SEQUENCE</scope>
    <source>
        <strain evidence="2">CGMCC 4.7110</strain>
    </source>
</reference>
<evidence type="ECO:0000313" key="3">
    <source>
        <dbReference type="Proteomes" id="UP000653411"/>
    </source>
</evidence>
<sequence>MGSLFEAIEAEEAEVRERVEQLEARLAELTERLVAERERLSRLVITRETVGELLARMTDGSAVNGPVLETPPTAAVEEGSPFEGAERRVVGLLSVPKWQPGMEASVLPRVYQDILEVVDDAPGPVRAKQIVPRIGLPVENGKIEVTRSKLKRLVVRGWLDETTPGLFTPSRIRKTHSSNSP</sequence>